<organism evidence="1 2">
    <name type="scientific">Pseudocercospora fuligena</name>
    <dbReference type="NCBI Taxonomy" id="685502"/>
    <lineage>
        <taxon>Eukaryota</taxon>
        <taxon>Fungi</taxon>
        <taxon>Dikarya</taxon>
        <taxon>Ascomycota</taxon>
        <taxon>Pezizomycotina</taxon>
        <taxon>Dothideomycetes</taxon>
        <taxon>Dothideomycetidae</taxon>
        <taxon>Mycosphaerellales</taxon>
        <taxon>Mycosphaerellaceae</taxon>
        <taxon>Pseudocercospora</taxon>
    </lineage>
</organism>
<proteinExistence type="predicted"/>
<dbReference type="OrthoDB" id="3650741at2759"/>
<reference evidence="1" key="1">
    <citation type="submission" date="2020-04" db="EMBL/GenBank/DDBJ databases">
        <title>Draft genome resource of the tomato pathogen Pseudocercospora fuligena.</title>
        <authorList>
            <person name="Zaccaron A."/>
        </authorList>
    </citation>
    <scope>NUCLEOTIDE SEQUENCE</scope>
    <source>
        <strain evidence="1">PF001</strain>
    </source>
</reference>
<keyword evidence="2" id="KW-1185">Reference proteome</keyword>
<evidence type="ECO:0000313" key="2">
    <source>
        <dbReference type="Proteomes" id="UP000660729"/>
    </source>
</evidence>
<gene>
    <name evidence="1" type="ORF">HII31_01997</name>
</gene>
<accession>A0A8H6RTL0</accession>
<evidence type="ECO:0000313" key="1">
    <source>
        <dbReference type="EMBL" id="KAF7196627.1"/>
    </source>
</evidence>
<protein>
    <submittedName>
        <fullName evidence="1">Uncharacterized protein</fullName>
    </submittedName>
</protein>
<name>A0A8H6RTL0_9PEZI</name>
<sequence>MSRKCTRSLSDLVQSLPQELYDMIYDATFTAAPETLIVRDSSCAQIISSLMHVDRRSRLIYAEQFYGNTIIATSTDIAEDLFAAVAQQHKTFLKKIYVIMPGSEQYVGPTGALVRAAKKSVLRIHWGACYGYDLLHKTKIIDKIEDAK</sequence>
<dbReference type="Proteomes" id="UP000660729">
    <property type="component" value="Unassembled WGS sequence"/>
</dbReference>
<comment type="caution">
    <text evidence="1">The sequence shown here is derived from an EMBL/GenBank/DDBJ whole genome shotgun (WGS) entry which is preliminary data.</text>
</comment>
<dbReference type="EMBL" id="JABCIY010000024">
    <property type="protein sequence ID" value="KAF7196627.1"/>
    <property type="molecule type" value="Genomic_DNA"/>
</dbReference>
<dbReference type="AlphaFoldDB" id="A0A8H6RTL0"/>